<evidence type="ECO:0000256" key="4">
    <source>
        <dbReference type="ARBA" id="ARBA00010617"/>
    </source>
</evidence>
<proteinExistence type="inferred from homology"/>
<keyword evidence="16" id="KW-1185">Reference proteome</keyword>
<evidence type="ECO:0000256" key="12">
    <source>
        <dbReference type="PIRSR" id="PIRSR602401-1"/>
    </source>
</evidence>
<name>A0AAQ4DXU8_AMBAM</name>
<dbReference type="PANTHER" id="PTHR24302:SF15">
    <property type="entry name" value="FATTY-ACID PEROXYGENASE"/>
    <property type="match status" value="1"/>
</dbReference>
<reference evidence="15 16" key="1">
    <citation type="journal article" date="2023" name="Arcadia Sci">
        <title>De novo assembly of a long-read Amblyomma americanum tick genome.</title>
        <authorList>
            <person name="Chou S."/>
            <person name="Poskanzer K.E."/>
            <person name="Rollins M."/>
            <person name="Thuy-Boun P.S."/>
        </authorList>
    </citation>
    <scope>NUCLEOTIDE SEQUENCE [LARGE SCALE GENOMIC DNA]</scope>
    <source>
        <strain evidence="15">F_SG_1</strain>
        <tissue evidence="15">Salivary glands</tissue>
    </source>
</reference>
<evidence type="ECO:0000256" key="11">
    <source>
        <dbReference type="ARBA" id="ARBA00043906"/>
    </source>
</evidence>
<evidence type="ECO:0000256" key="10">
    <source>
        <dbReference type="ARBA" id="ARBA00023033"/>
    </source>
</evidence>
<feature type="binding site" description="axial binding residue" evidence="12">
    <location>
        <position position="468"/>
    </location>
    <ligand>
        <name>heme</name>
        <dbReference type="ChEBI" id="CHEBI:30413"/>
    </ligand>
    <ligandPart>
        <name>Fe</name>
        <dbReference type="ChEBI" id="CHEBI:18248"/>
    </ligandPart>
</feature>
<organism evidence="15 16">
    <name type="scientific">Amblyomma americanum</name>
    <name type="common">Lone star tick</name>
    <dbReference type="NCBI Taxonomy" id="6943"/>
    <lineage>
        <taxon>Eukaryota</taxon>
        <taxon>Metazoa</taxon>
        <taxon>Ecdysozoa</taxon>
        <taxon>Arthropoda</taxon>
        <taxon>Chelicerata</taxon>
        <taxon>Arachnida</taxon>
        <taxon>Acari</taxon>
        <taxon>Parasitiformes</taxon>
        <taxon>Ixodida</taxon>
        <taxon>Ixodoidea</taxon>
        <taxon>Ixodidae</taxon>
        <taxon>Amblyomminae</taxon>
        <taxon>Amblyomma</taxon>
    </lineage>
</organism>
<evidence type="ECO:0000256" key="5">
    <source>
        <dbReference type="ARBA" id="ARBA00022617"/>
    </source>
</evidence>
<keyword evidence="6 12" id="KW-0479">Metal-binding</keyword>
<keyword evidence="7" id="KW-0492">Microsome</keyword>
<dbReference type="InterPro" id="IPR050705">
    <property type="entry name" value="Cytochrome_P450_3A"/>
</dbReference>
<dbReference type="CDD" id="cd11055">
    <property type="entry name" value="CYP3A-like"/>
    <property type="match status" value="1"/>
</dbReference>
<sequence>MELASLLYLKISAWATLVAATVYGFFKLIRWRQKTFSYFKELGVPGPKPNLLWGNLAEYHGKGAVNALTVWCNKYGDLFGFYNGDVPTLVIKDLDFLTYVFVKNFQNFSNRGTTMRTDEVHNFVGRSILHARGLQWKRIRSCVSAAFTANKLKQMMPCLSQMADTFLEILGEKADTGKEHSMLRLFRGLAMDCIGRSAFGYDCSFQRELSHPFLETAQSVLPGVMTGPFHMFAHSTTTMHRVVAPILWLNEKLGSFTYDIFSKQTTKVVQLRMKNPEARKPDLLQTMLDVESDEAGVPQETKLLDADAKLYKRMSPAEVGINTTVLFIAGFETTATGLSYLTYILAKHQDVQEKVREEVKSVKERYGVLDYAAVTHGFKYLSRVLDETLRLFPPVVTFTTRSAANDFEYDGIKYKAGTNFLSPTIQIHMDPRIWPEPEKFDPDRFLPENVAARPTIAYQPFGDGPRNCIGKRLALLEIIYTGARMVEKFKLTLGESQKDRMIMSYYAMVSSPGDGPYIMFHRL</sequence>
<keyword evidence="8 13" id="KW-0560">Oxidoreductase</keyword>
<evidence type="ECO:0000256" key="7">
    <source>
        <dbReference type="ARBA" id="ARBA00022848"/>
    </source>
</evidence>
<keyword evidence="5 12" id="KW-0349">Heme</keyword>
<evidence type="ECO:0000256" key="6">
    <source>
        <dbReference type="ARBA" id="ARBA00022723"/>
    </source>
</evidence>
<dbReference type="Proteomes" id="UP001321473">
    <property type="component" value="Unassembled WGS sequence"/>
</dbReference>
<evidence type="ECO:0000256" key="3">
    <source>
        <dbReference type="ARBA" id="ARBA00004406"/>
    </source>
</evidence>
<dbReference type="InterPro" id="IPR001128">
    <property type="entry name" value="Cyt_P450"/>
</dbReference>
<keyword evidence="10 13" id="KW-0503">Monooxygenase</keyword>
<dbReference type="InterPro" id="IPR036396">
    <property type="entry name" value="Cyt_P450_sf"/>
</dbReference>
<evidence type="ECO:0008006" key="17">
    <source>
        <dbReference type="Google" id="ProtNLM"/>
    </source>
</evidence>
<evidence type="ECO:0000313" key="15">
    <source>
        <dbReference type="EMBL" id="KAK8767288.1"/>
    </source>
</evidence>
<dbReference type="PANTHER" id="PTHR24302">
    <property type="entry name" value="CYTOCHROME P450 FAMILY 3"/>
    <property type="match status" value="1"/>
</dbReference>
<dbReference type="FunFam" id="1.10.630.10:FF:000182">
    <property type="entry name" value="Cytochrome P450 3A4"/>
    <property type="match status" value="1"/>
</dbReference>
<gene>
    <name evidence="15" type="ORF">V5799_005932</name>
</gene>
<evidence type="ECO:0000256" key="9">
    <source>
        <dbReference type="ARBA" id="ARBA00023004"/>
    </source>
</evidence>
<accession>A0AAQ4DXU8</accession>
<evidence type="ECO:0000256" key="8">
    <source>
        <dbReference type="ARBA" id="ARBA00023002"/>
    </source>
</evidence>
<dbReference type="Pfam" id="PF00067">
    <property type="entry name" value="p450"/>
    <property type="match status" value="1"/>
</dbReference>
<dbReference type="PRINTS" id="PR00463">
    <property type="entry name" value="EP450I"/>
</dbReference>
<feature type="transmembrane region" description="Helical" evidence="14">
    <location>
        <begin position="6"/>
        <end position="26"/>
    </location>
</feature>
<comment type="cofactor">
    <cofactor evidence="1 12">
        <name>heme</name>
        <dbReference type="ChEBI" id="CHEBI:30413"/>
    </cofactor>
</comment>
<evidence type="ECO:0000256" key="2">
    <source>
        <dbReference type="ARBA" id="ARBA00004174"/>
    </source>
</evidence>
<keyword evidence="9 12" id="KW-0408">Iron</keyword>
<keyword evidence="7" id="KW-0256">Endoplasmic reticulum</keyword>
<protein>
    <recommendedName>
        <fullName evidence="17">Cytochrome</fullName>
    </recommendedName>
</protein>
<dbReference type="PRINTS" id="PR00385">
    <property type="entry name" value="P450"/>
</dbReference>
<dbReference type="PROSITE" id="PS00086">
    <property type="entry name" value="CYTOCHROME_P450"/>
    <property type="match status" value="1"/>
</dbReference>
<dbReference type="InterPro" id="IPR002401">
    <property type="entry name" value="Cyt_P450_E_grp-I"/>
</dbReference>
<dbReference type="GO" id="GO:0005789">
    <property type="term" value="C:endoplasmic reticulum membrane"/>
    <property type="evidence" value="ECO:0007669"/>
    <property type="project" value="UniProtKB-SubCell"/>
</dbReference>
<evidence type="ECO:0000313" key="16">
    <source>
        <dbReference type="Proteomes" id="UP001321473"/>
    </source>
</evidence>
<comment type="subcellular location">
    <subcellularLocation>
        <location evidence="3">Endoplasmic reticulum membrane</location>
        <topology evidence="3">Peripheral membrane protein</topology>
    </subcellularLocation>
    <subcellularLocation>
        <location evidence="2">Microsome membrane</location>
        <topology evidence="2">Peripheral membrane protein</topology>
    </subcellularLocation>
</comment>
<keyword evidence="14" id="KW-1133">Transmembrane helix</keyword>
<keyword evidence="14" id="KW-0472">Membrane</keyword>
<evidence type="ECO:0000256" key="1">
    <source>
        <dbReference type="ARBA" id="ARBA00001971"/>
    </source>
</evidence>
<comment type="similarity">
    <text evidence="4 13">Belongs to the cytochrome P450 family.</text>
</comment>
<keyword evidence="14" id="KW-0812">Transmembrane</keyword>
<comment type="function">
    <text evidence="11">Cytochromes P450 are a group of heme-thiolate monooxygenases. They oxidize a variety of structurally unrelated compounds, including steroids, fatty acids, and xenobiotics.</text>
</comment>
<evidence type="ECO:0000256" key="13">
    <source>
        <dbReference type="RuleBase" id="RU000461"/>
    </source>
</evidence>
<dbReference type="GO" id="GO:0008395">
    <property type="term" value="F:steroid hydroxylase activity"/>
    <property type="evidence" value="ECO:0007669"/>
    <property type="project" value="TreeGrafter"/>
</dbReference>
<dbReference type="InterPro" id="IPR017972">
    <property type="entry name" value="Cyt_P450_CS"/>
</dbReference>
<dbReference type="AlphaFoldDB" id="A0AAQ4DXU8"/>
<evidence type="ECO:0000256" key="14">
    <source>
        <dbReference type="SAM" id="Phobius"/>
    </source>
</evidence>
<dbReference type="GO" id="GO:0016705">
    <property type="term" value="F:oxidoreductase activity, acting on paired donors, with incorporation or reduction of molecular oxygen"/>
    <property type="evidence" value="ECO:0007669"/>
    <property type="project" value="InterPro"/>
</dbReference>
<dbReference type="GO" id="GO:0020037">
    <property type="term" value="F:heme binding"/>
    <property type="evidence" value="ECO:0007669"/>
    <property type="project" value="InterPro"/>
</dbReference>
<dbReference type="GO" id="GO:0005506">
    <property type="term" value="F:iron ion binding"/>
    <property type="evidence" value="ECO:0007669"/>
    <property type="project" value="InterPro"/>
</dbReference>
<dbReference type="Gene3D" id="1.10.630.10">
    <property type="entry name" value="Cytochrome P450"/>
    <property type="match status" value="1"/>
</dbReference>
<dbReference type="EMBL" id="JARKHS020025602">
    <property type="protein sequence ID" value="KAK8767288.1"/>
    <property type="molecule type" value="Genomic_DNA"/>
</dbReference>
<dbReference type="SUPFAM" id="SSF48264">
    <property type="entry name" value="Cytochrome P450"/>
    <property type="match status" value="1"/>
</dbReference>
<comment type="caution">
    <text evidence="15">The sequence shown here is derived from an EMBL/GenBank/DDBJ whole genome shotgun (WGS) entry which is preliminary data.</text>
</comment>